<dbReference type="InterPro" id="IPR032675">
    <property type="entry name" value="LRR_dom_sf"/>
</dbReference>
<protein>
    <recommendedName>
        <fullName evidence="4">F-box domain-containing protein</fullName>
    </recommendedName>
</protein>
<dbReference type="Gene3D" id="3.80.10.10">
    <property type="entry name" value="Ribonuclease Inhibitor"/>
    <property type="match status" value="1"/>
</dbReference>
<feature type="region of interest" description="Disordered" evidence="1">
    <location>
        <begin position="881"/>
        <end position="911"/>
    </location>
</feature>
<keyword evidence="3" id="KW-1185">Reference proteome</keyword>
<feature type="compositionally biased region" description="Polar residues" evidence="1">
    <location>
        <begin position="897"/>
        <end position="909"/>
    </location>
</feature>
<evidence type="ECO:0000256" key="1">
    <source>
        <dbReference type="SAM" id="MobiDB-lite"/>
    </source>
</evidence>
<evidence type="ECO:0000313" key="3">
    <source>
        <dbReference type="Proteomes" id="UP001215598"/>
    </source>
</evidence>
<feature type="compositionally biased region" description="Polar residues" evidence="1">
    <location>
        <begin position="788"/>
        <end position="804"/>
    </location>
</feature>
<accession>A0AAD7DNB0</accession>
<reference evidence="2" key="1">
    <citation type="submission" date="2023-03" db="EMBL/GenBank/DDBJ databases">
        <title>Massive genome expansion in bonnet fungi (Mycena s.s.) driven by repeated elements and novel gene families across ecological guilds.</title>
        <authorList>
            <consortium name="Lawrence Berkeley National Laboratory"/>
            <person name="Harder C.B."/>
            <person name="Miyauchi S."/>
            <person name="Viragh M."/>
            <person name="Kuo A."/>
            <person name="Thoen E."/>
            <person name="Andreopoulos B."/>
            <person name="Lu D."/>
            <person name="Skrede I."/>
            <person name="Drula E."/>
            <person name="Henrissat B."/>
            <person name="Morin E."/>
            <person name="Kohler A."/>
            <person name="Barry K."/>
            <person name="LaButti K."/>
            <person name="Morin E."/>
            <person name="Salamov A."/>
            <person name="Lipzen A."/>
            <person name="Mereny Z."/>
            <person name="Hegedus B."/>
            <person name="Baldrian P."/>
            <person name="Stursova M."/>
            <person name="Weitz H."/>
            <person name="Taylor A."/>
            <person name="Grigoriev I.V."/>
            <person name="Nagy L.G."/>
            <person name="Martin F."/>
            <person name="Kauserud H."/>
        </authorList>
    </citation>
    <scope>NUCLEOTIDE SEQUENCE</scope>
    <source>
        <strain evidence="2">CBHHK182m</strain>
    </source>
</reference>
<feature type="compositionally biased region" description="Low complexity" evidence="1">
    <location>
        <begin position="614"/>
        <end position="623"/>
    </location>
</feature>
<dbReference type="SUPFAM" id="SSF52047">
    <property type="entry name" value="RNI-like"/>
    <property type="match status" value="1"/>
</dbReference>
<evidence type="ECO:0008006" key="4">
    <source>
        <dbReference type="Google" id="ProtNLM"/>
    </source>
</evidence>
<sequence>MTDSDNDVPPLEYAWVLDNCLTRSYLSDAYLDALLAFDYKLSKVHITDLPSEIITNILKLSPVTFACAPHFYEGTQHVIRMVSPYWNTLVKKEPALWSQIYVGQRTVVGKLALWIQRAGRVPISFAFHLSEPFVGPTVLLDPSHYRRKWLDLVATIAPTMARCARVSIQTHNPHTTRFLIAILNTLDASAVERIDLRLCPYSMSLLRGVGSPDSMFALPPLFMDNVPRLRYLTFRAFFTAWGASPILSNLTTLRLDELYDQYSPTVEEIFVVLGAAPRLETLFFLDVACIGFETFTLDPPVMAFLDTLHFAGTDDACSCLLSLISMPAITHLHLRLDSSLCLQVFLAHCTTLCGHITMLSLDVPMDTIRALVNIFEAFPRLELLDARDMTAYFTVALHSVVSHWASLSPALSTIVLDEYVEPLLLHLIHSRSNAGLFGKNTLRIISRTKLDDDNEPSIPSASVLLDGVVVYDRCATVLPVRAMIADSDAMSPSPIGKMLCHLCNALHHSLVSTLMARNKKIFVRSDAMPPPGGWPAHVTVVYPPKKRTTLNVMVPQNHSLSANHRAHCFDCMEHDEGDEEERSSDEDTSSDSPTEREGSDTEQPSDSSPPPSLTPSDADSSASGDLSEKASENTRSFLTESYLGVHRLTVREIKLICGAESVPSIMPPLFCASLAMFTDDTASFAERFPGVKLLSRSELAEVCGVNVSSFETFGPLPPLFRELGRRSWEDSHNLRLYNGSEAALLCGFPSQDAYSASFRGEIEVSEDSRRQAEKRREAKAAMKRVAIASSTPRRSTRLQRGSTSLVVDQVVPKSARMNSGLREAEKSALPPALSIGQHQGPSTPLKSSQSNSEDHLLSFASLSLDTSFPPGSTVANGLREAEKSALPPAVSKVDQHQGPSTPDKSNQSNSEDDLLSFASLSLDTSFPLASTVGHTPLRLINSYDGIWHHALPFSSDTIAAAPRMCWEAVAMLHCTLISSRLHVVAQLINEALSVDARIVEIVRDAIETFWDFDNHLFFRISDWQLQRDVYLLGSGLRPPPVVIVDNIIFTSSRMAFTSTASPLAPSLLASMQALTASLQEALLLLQGLGEIGIPDRICRALNFNARCKALLRDDHGFATWFAAHLVGDSYIEFTFHLMHACKPCERCGRLQKPCNKAPLQAGCETCVTAKVRCDMQENYLFEKMAGEFNGQRHAFDTMRSAGKPRRRQGDRGTRGALSAPPVTSSPASPPPPVMPLDVDNYSIVHTAVLPNAKAAMSMNVDSIVSDDAESMVVDMPSVVDSVMASRSMDVASGSMDVASGSIDKGVQTDGQKPSDVNDTVVLPGVPLEALDLDDLCRMVRSLSSRVSYLQSLRDSNRSLTSLSAHEIPAELVAQCVEAIFSGHFDMLVTFCSTKHRLLTADMSPDVKEHMEHLFQQCHKCLSQMLGRLDEGRRLAPDVFLTASPPT</sequence>
<feature type="compositionally biased region" description="Acidic residues" evidence="1">
    <location>
        <begin position="575"/>
        <end position="589"/>
    </location>
</feature>
<evidence type="ECO:0000313" key="2">
    <source>
        <dbReference type="EMBL" id="KAJ7695901.1"/>
    </source>
</evidence>
<comment type="caution">
    <text evidence="2">The sequence shown here is derived from an EMBL/GenBank/DDBJ whole genome shotgun (WGS) entry which is preliminary data.</text>
</comment>
<feature type="compositionally biased region" description="Basic and acidic residues" evidence="1">
    <location>
        <begin position="765"/>
        <end position="780"/>
    </location>
</feature>
<organism evidence="2 3">
    <name type="scientific">Mycena metata</name>
    <dbReference type="NCBI Taxonomy" id="1033252"/>
    <lineage>
        <taxon>Eukaryota</taxon>
        <taxon>Fungi</taxon>
        <taxon>Dikarya</taxon>
        <taxon>Basidiomycota</taxon>
        <taxon>Agaricomycotina</taxon>
        <taxon>Agaricomycetes</taxon>
        <taxon>Agaricomycetidae</taxon>
        <taxon>Agaricales</taxon>
        <taxon>Marasmiineae</taxon>
        <taxon>Mycenaceae</taxon>
        <taxon>Mycena</taxon>
    </lineage>
</organism>
<dbReference type="EMBL" id="JARKIB010000640">
    <property type="protein sequence ID" value="KAJ7695901.1"/>
    <property type="molecule type" value="Genomic_DNA"/>
</dbReference>
<feature type="region of interest" description="Disordered" evidence="1">
    <location>
        <begin position="575"/>
        <end position="632"/>
    </location>
</feature>
<feature type="region of interest" description="Disordered" evidence="1">
    <location>
        <begin position="816"/>
        <end position="852"/>
    </location>
</feature>
<name>A0AAD7DNB0_9AGAR</name>
<feature type="compositionally biased region" description="Polar residues" evidence="1">
    <location>
        <begin position="836"/>
        <end position="851"/>
    </location>
</feature>
<proteinExistence type="predicted"/>
<dbReference type="Proteomes" id="UP001215598">
    <property type="component" value="Unassembled WGS sequence"/>
</dbReference>
<gene>
    <name evidence="2" type="ORF">B0H16DRAFT_1485144</name>
</gene>
<feature type="region of interest" description="Disordered" evidence="1">
    <location>
        <begin position="765"/>
        <end position="804"/>
    </location>
</feature>
<feature type="region of interest" description="Disordered" evidence="1">
    <location>
        <begin position="1197"/>
        <end position="1234"/>
    </location>
</feature>